<evidence type="ECO:0000256" key="1">
    <source>
        <dbReference type="SAM" id="Phobius"/>
    </source>
</evidence>
<evidence type="ECO:0000313" key="3">
    <source>
        <dbReference type="Proteomes" id="UP000291269"/>
    </source>
</evidence>
<organism evidence="2 3">
    <name type="scientific">Candidatus Borkfalkia ceftriaxoniphila</name>
    <dbReference type="NCBI Taxonomy" id="2508949"/>
    <lineage>
        <taxon>Bacteria</taxon>
        <taxon>Bacillati</taxon>
        <taxon>Bacillota</taxon>
        <taxon>Clostridia</taxon>
        <taxon>Christensenellales</taxon>
        <taxon>Christensenellaceae</taxon>
        <taxon>Candidatus Borkfalkia</taxon>
    </lineage>
</organism>
<keyword evidence="1" id="KW-0812">Transmembrane</keyword>
<feature type="transmembrane region" description="Helical" evidence="1">
    <location>
        <begin position="12"/>
        <end position="34"/>
    </location>
</feature>
<sequence>MILSLSAAVGTIVSVAVGVLAVGIVVFTLIYGYVRKKQGKSGCDCGCDCCSCKSACHSNEKKPDDKPKP</sequence>
<proteinExistence type="predicted"/>
<gene>
    <name evidence="2" type="ORF">ESZ91_04780</name>
</gene>
<dbReference type="Proteomes" id="UP000291269">
    <property type="component" value="Unassembled WGS sequence"/>
</dbReference>
<evidence type="ECO:0008006" key="4">
    <source>
        <dbReference type="Google" id="ProtNLM"/>
    </source>
</evidence>
<evidence type="ECO:0000313" key="2">
    <source>
        <dbReference type="EMBL" id="RXZ61709.1"/>
    </source>
</evidence>
<comment type="caution">
    <text evidence="2">The sequence shown here is derived from an EMBL/GenBank/DDBJ whole genome shotgun (WGS) entry which is preliminary data.</text>
</comment>
<reference evidence="2 3" key="1">
    <citation type="journal article" date="2019" name="Gut">
        <title>Antibiotics-induced monodominance of a novel gut bacterial order.</title>
        <authorList>
            <person name="Hildebrand F."/>
            <person name="Moitinho-Silva L."/>
            <person name="Blasche S."/>
            <person name="Jahn M.T."/>
            <person name="Gossmann T.I."/>
            <person name="Heuerta-Cepas J."/>
            <person name="Hercog R."/>
            <person name="Luetge M."/>
            <person name="Bahram M."/>
            <person name="Pryszlak A."/>
            <person name="Alves R.J."/>
            <person name="Waszak S.M."/>
            <person name="Zhu A."/>
            <person name="Ye L."/>
            <person name="Costea P.I."/>
            <person name="Aalvink S."/>
            <person name="Belzer C."/>
            <person name="Forslund S.K."/>
            <person name="Sunagawa S."/>
            <person name="Hentschel U."/>
            <person name="Merten C."/>
            <person name="Patil K.R."/>
            <person name="Benes V."/>
            <person name="Bork P."/>
        </authorList>
    </citation>
    <scope>NUCLEOTIDE SEQUENCE [LARGE SCALE GENOMIC DNA]</scope>
    <source>
        <strain evidence="2 3">HDS1380</strain>
    </source>
</reference>
<dbReference type="AlphaFoldDB" id="A0A4Q2KCH7"/>
<protein>
    <recommendedName>
        <fullName evidence="4">FeoB-associated Cys-rich membrane protein</fullName>
    </recommendedName>
</protein>
<keyword evidence="1" id="KW-0472">Membrane</keyword>
<dbReference type="EMBL" id="SDOZ01000002">
    <property type="protein sequence ID" value="RXZ61709.1"/>
    <property type="molecule type" value="Genomic_DNA"/>
</dbReference>
<accession>A0A4Q2KCH7</accession>
<keyword evidence="3" id="KW-1185">Reference proteome</keyword>
<keyword evidence="1" id="KW-1133">Transmembrane helix</keyword>
<dbReference type="RefSeq" id="WP_129224639.1">
    <property type="nucleotide sequence ID" value="NZ_SDOZ01000002.1"/>
</dbReference>
<name>A0A4Q2KCH7_9FIRM</name>